<comment type="caution">
    <text evidence="2">The sequence shown here is derived from an EMBL/GenBank/DDBJ whole genome shotgun (WGS) entry which is preliminary data.</text>
</comment>
<evidence type="ECO:0000256" key="1">
    <source>
        <dbReference type="SAM" id="MobiDB-lite"/>
    </source>
</evidence>
<evidence type="ECO:0000313" key="2">
    <source>
        <dbReference type="EMBL" id="CAK9152071.1"/>
    </source>
</evidence>
<organism evidence="2 3">
    <name type="scientific">Ilex paraguariensis</name>
    <name type="common">yerba mate</name>
    <dbReference type="NCBI Taxonomy" id="185542"/>
    <lineage>
        <taxon>Eukaryota</taxon>
        <taxon>Viridiplantae</taxon>
        <taxon>Streptophyta</taxon>
        <taxon>Embryophyta</taxon>
        <taxon>Tracheophyta</taxon>
        <taxon>Spermatophyta</taxon>
        <taxon>Magnoliopsida</taxon>
        <taxon>eudicotyledons</taxon>
        <taxon>Gunneridae</taxon>
        <taxon>Pentapetalae</taxon>
        <taxon>asterids</taxon>
        <taxon>campanulids</taxon>
        <taxon>Aquifoliales</taxon>
        <taxon>Aquifoliaceae</taxon>
        <taxon>Ilex</taxon>
    </lineage>
</organism>
<feature type="region of interest" description="Disordered" evidence="1">
    <location>
        <begin position="1"/>
        <end position="23"/>
    </location>
</feature>
<protein>
    <submittedName>
        <fullName evidence="2">Uncharacterized protein</fullName>
    </submittedName>
</protein>
<dbReference type="EMBL" id="CAUOFW020002195">
    <property type="protein sequence ID" value="CAK9152071.1"/>
    <property type="molecule type" value="Genomic_DNA"/>
</dbReference>
<reference evidence="2 3" key="1">
    <citation type="submission" date="2024-02" db="EMBL/GenBank/DDBJ databases">
        <authorList>
            <person name="Vignale AGUSTIN F."/>
            <person name="Sosa J E."/>
            <person name="Modenutti C."/>
        </authorList>
    </citation>
    <scope>NUCLEOTIDE SEQUENCE [LARGE SCALE GENOMIC DNA]</scope>
</reference>
<name>A0ABC8S4C6_9AQUA</name>
<feature type="non-terminal residue" evidence="2">
    <location>
        <position position="68"/>
    </location>
</feature>
<gene>
    <name evidence="2" type="ORF">ILEXP_LOCUS20248</name>
</gene>
<dbReference type="AlphaFoldDB" id="A0ABC8S4C6"/>
<feature type="compositionally biased region" description="Low complexity" evidence="1">
    <location>
        <begin position="1"/>
        <end position="12"/>
    </location>
</feature>
<keyword evidence="3" id="KW-1185">Reference proteome</keyword>
<sequence length="68" mass="7473">MQIFQPQQPPIITTDVEVSPRAKEPIPPIRHPMLSSAPIAPILSNLQIGSRLTSIEPRGSNKQSFGEE</sequence>
<evidence type="ECO:0000313" key="3">
    <source>
        <dbReference type="Proteomes" id="UP001642360"/>
    </source>
</evidence>
<accession>A0ABC8S4C6</accession>
<proteinExistence type="predicted"/>
<dbReference type="Proteomes" id="UP001642360">
    <property type="component" value="Unassembled WGS sequence"/>
</dbReference>